<dbReference type="OrthoDB" id="1921169at2759"/>
<accession>A9RS05</accession>
<evidence type="ECO:0000313" key="3">
    <source>
        <dbReference type="EnsemblPlants" id="Pp3c3_13640V3.1"/>
    </source>
</evidence>
<protein>
    <recommendedName>
        <fullName evidence="1">FAD-binding domain-containing protein</fullName>
    </recommendedName>
</protein>
<name>A9RS05_PHYPA</name>
<dbReference type="PANTHER" id="PTHR46496">
    <property type="match status" value="1"/>
</dbReference>
<dbReference type="EMBL" id="ABEU02000003">
    <property type="protein sequence ID" value="PNR57394.1"/>
    <property type="molecule type" value="Genomic_DNA"/>
</dbReference>
<dbReference type="Proteomes" id="UP000006727">
    <property type="component" value="Chromosome 3"/>
</dbReference>
<evidence type="ECO:0000313" key="2">
    <source>
        <dbReference type="EMBL" id="PNR57394.1"/>
    </source>
</evidence>
<reference evidence="2 4" key="1">
    <citation type="journal article" date="2008" name="Science">
        <title>The Physcomitrella genome reveals evolutionary insights into the conquest of land by plants.</title>
        <authorList>
            <person name="Rensing S."/>
            <person name="Lang D."/>
            <person name="Zimmer A."/>
            <person name="Terry A."/>
            <person name="Salamov A."/>
            <person name="Shapiro H."/>
            <person name="Nishiyama T."/>
            <person name="Perroud P.-F."/>
            <person name="Lindquist E."/>
            <person name="Kamisugi Y."/>
            <person name="Tanahashi T."/>
            <person name="Sakakibara K."/>
            <person name="Fujita T."/>
            <person name="Oishi K."/>
            <person name="Shin-I T."/>
            <person name="Kuroki Y."/>
            <person name="Toyoda A."/>
            <person name="Suzuki Y."/>
            <person name="Hashimoto A."/>
            <person name="Yamaguchi K."/>
            <person name="Sugano A."/>
            <person name="Kohara Y."/>
            <person name="Fujiyama A."/>
            <person name="Anterola A."/>
            <person name="Aoki S."/>
            <person name="Ashton N."/>
            <person name="Barbazuk W.B."/>
            <person name="Barker E."/>
            <person name="Bennetzen J."/>
            <person name="Bezanilla M."/>
            <person name="Blankenship R."/>
            <person name="Cho S.H."/>
            <person name="Dutcher S."/>
            <person name="Estelle M."/>
            <person name="Fawcett J.A."/>
            <person name="Gundlach H."/>
            <person name="Hanada K."/>
            <person name="Heyl A."/>
            <person name="Hicks K.A."/>
            <person name="Hugh J."/>
            <person name="Lohr M."/>
            <person name="Mayer K."/>
            <person name="Melkozernov A."/>
            <person name="Murata T."/>
            <person name="Nelson D."/>
            <person name="Pils B."/>
            <person name="Prigge M."/>
            <person name="Reiss B."/>
            <person name="Renner T."/>
            <person name="Rombauts S."/>
            <person name="Rushton P."/>
            <person name="Sanderfoot A."/>
            <person name="Schween G."/>
            <person name="Shiu S.-H."/>
            <person name="Stueber K."/>
            <person name="Theodoulou F.L."/>
            <person name="Tu H."/>
            <person name="Van de Peer Y."/>
            <person name="Verrier P.J."/>
            <person name="Waters E."/>
            <person name="Wood A."/>
            <person name="Yang L."/>
            <person name="Cove D."/>
            <person name="Cuming A."/>
            <person name="Hasebe M."/>
            <person name="Lucas S."/>
            <person name="Mishler D.B."/>
            <person name="Reski R."/>
            <person name="Grigoriev I."/>
            <person name="Quatrano R.S."/>
            <person name="Boore J.L."/>
        </authorList>
    </citation>
    <scope>NUCLEOTIDE SEQUENCE [LARGE SCALE GENOMIC DNA]</scope>
    <source>
        <strain evidence="3 4">cv. Gransden 2004</strain>
    </source>
</reference>
<dbReference type="eggNOG" id="KOG2614">
    <property type="taxonomic scope" value="Eukaryota"/>
</dbReference>
<dbReference type="EnsemblPlants" id="Pp3c3_13640V3.1">
    <property type="protein sequence ID" value="Pp3c3_13640V3.1"/>
    <property type="gene ID" value="Pp3c3_13640"/>
</dbReference>
<evidence type="ECO:0000313" key="4">
    <source>
        <dbReference type="Proteomes" id="UP000006727"/>
    </source>
</evidence>
<dbReference type="PRINTS" id="PR00420">
    <property type="entry name" value="RNGMNOXGNASE"/>
</dbReference>
<dbReference type="Gramene" id="Pp3c3_13640V3.1">
    <property type="protein sequence ID" value="Pp3c3_13640V3.1"/>
    <property type="gene ID" value="Pp3c3_13640"/>
</dbReference>
<dbReference type="SUPFAM" id="SSF51905">
    <property type="entry name" value="FAD/NAD(P)-binding domain"/>
    <property type="match status" value="1"/>
</dbReference>
<evidence type="ECO:0000259" key="1">
    <source>
        <dbReference type="Pfam" id="PF01494"/>
    </source>
</evidence>
<reference evidence="2 4" key="2">
    <citation type="journal article" date="2018" name="Plant J.">
        <title>The Physcomitrella patens chromosome-scale assembly reveals moss genome structure and evolution.</title>
        <authorList>
            <person name="Lang D."/>
            <person name="Ullrich K.K."/>
            <person name="Murat F."/>
            <person name="Fuchs J."/>
            <person name="Jenkins J."/>
            <person name="Haas F.B."/>
            <person name="Piednoel M."/>
            <person name="Gundlach H."/>
            <person name="Van Bel M."/>
            <person name="Meyberg R."/>
            <person name="Vives C."/>
            <person name="Morata J."/>
            <person name="Symeonidi A."/>
            <person name="Hiss M."/>
            <person name="Muchero W."/>
            <person name="Kamisugi Y."/>
            <person name="Saleh O."/>
            <person name="Blanc G."/>
            <person name="Decker E.L."/>
            <person name="van Gessel N."/>
            <person name="Grimwood J."/>
            <person name="Hayes R.D."/>
            <person name="Graham S.W."/>
            <person name="Gunter L.E."/>
            <person name="McDaniel S.F."/>
            <person name="Hoernstein S.N.W."/>
            <person name="Larsson A."/>
            <person name="Li F.W."/>
            <person name="Perroud P.F."/>
            <person name="Phillips J."/>
            <person name="Ranjan P."/>
            <person name="Rokshar D.S."/>
            <person name="Rothfels C.J."/>
            <person name="Schneider L."/>
            <person name="Shu S."/>
            <person name="Stevenson D.W."/>
            <person name="Thummler F."/>
            <person name="Tillich M."/>
            <person name="Villarreal Aguilar J.C."/>
            <person name="Widiez T."/>
            <person name="Wong G.K."/>
            <person name="Wymore A."/>
            <person name="Zhang Y."/>
            <person name="Zimmer A.D."/>
            <person name="Quatrano R.S."/>
            <person name="Mayer K.F.X."/>
            <person name="Goodstein D."/>
            <person name="Casacuberta J.M."/>
            <person name="Vandepoele K."/>
            <person name="Reski R."/>
            <person name="Cuming A.C."/>
            <person name="Tuskan G.A."/>
            <person name="Maumus F."/>
            <person name="Salse J."/>
            <person name="Schmutz J."/>
            <person name="Rensing S.A."/>
        </authorList>
    </citation>
    <scope>NUCLEOTIDE SEQUENCE [LARGE SCALE GENOMIC DNA]</scope>
    <source>
        <strain evidence="3 4">cv. Gransden 2004</strain>
    </source>
</reference>
<dbReference type="GeneID" id="112280351"/>
<dbReference type="RefSeq" id="XP_024371517.1">
    <property type="nucleotide sequence ID" value="XM_024515749.2"/>
</dbReference>
<gene>
    <name evidence="3" type="primary">LOC112280351</name>
    <name evidence="2" type="ORF">PHYPA_004388</name>
</gene>
<dbReference type="HOGENOM" id="CLU_009665_19_5_1"/>
<dbReference type="InterPro" id="IPR002938">
    <property type="entry name" value="FAD-bd"/>
</dbReference>
<keyword evidence="4" id="KW-1185">Reference proteome</keyword>
<dbReference type="PaxDb" id="3218-PP1S25_29V6.1"/>
<dbReference type="EnsemblPlants" id="Pp3c3_13640V3.2">
    <property type="protein sequence ID" value="Pp3c3_13640V3.2"/>
    <property type="gene ID" value="Pp3c3_13640"/>
</dbReference>
<organism evidence="2">
    <name type="scientific">Physcomitrium patens</name>
    <name type="common">Spreading-leaved earth moss</name>
    <name type="synonym">Physcomitrella patens</name>
    <dbReference type="NCBI Taxonomy" id="3218"/>
    <lineage>
        <taxon>Eukaryota</taxon>
        <taxon>Viridiplantae</taxon>
        <taxon>Streptophyta</taxon>
        <taxon>Embryophyta</taxon>
        <taxon>Bryophyta</taxon>
        <taxon>Bryophytina</taxon>
        <taxon>Bryopsida</taxon>
        <taxon>Funariidae</taxon>
        <taxon>Funariales</taxon>
        <taxon>Funariaceae</taxon>
        <taxon>Physcomitrium</taxon>
    </lineage>
</organism>
<proteinExistence type="predicted"/>
<dbReference type="PANTHER" id="PTHR46496:SF4">
    <property type="entry name" value="ZEAXANTHIN EPOXIDASE"/>
    <property type="match status" value="1"/>
</dbReference>
<reference evidence="3" key="3">
    <citation type="submission" date="2020-12" db="UniProtKB">
        <authorList>
            <consortium name="EnsemblPlants"/>
        </authorList>
    </citation>
    <scope>IDENTIFICATION</scope>
</reference>
<dbReference type="Gramene" id="Pp3c3_13640V3.2">
    <property type="protein sequence ID" value="Pp3c3_13640V3.2"/>
    <property type="gene ID" value="Pp3c3_13640"/>
</dbReference>
<sequence>MGGGMVMEVDVAIVGGGMAGLALAVALQERGIQAHVFEKAPAKRKHFGTGMSIGQNGIRALEGIKPGLSEKMESLGQRTRQFTTTIRQPGEPEIKISPSSQLVASERMFTITWKSACDSLLDSLIDSDKVHRRHTLIDYKPVEDGVEALFEVQVDEASGLSTAETKVTAKLLVGADGVWSRVRELMVGDEPRNLNLVTWLGIVPTDIARSMQLHQDDEISFISYPSKRTGIITCHCGSGQSLWHFRIPDESGELMKSFTSDFHDHGQEARKMRVLKRIEAMKELQNMKTVIERTESSVIREDRNFDRLPLSSWSDPSGHVVLLGDAAHGMYPGPGMGARVAFEDAHQLALLLHEAFSSPTPATAVPAAIKRYEHLRIPRCTALQGFAAELTTWPAMIPELLQSLSPEQKAQRVEEFFRWINKYPAAMAGDPDSSFWKPEQVTGM</sequence>
<dbReference type="Gene3D" id="3.50.50.60">
    <property type="entry name" value="FAD/NAD(P)-binding domain"/>
    <property type="match status" value="1"/>
</dbReference>
<dbReference type="AlphaFoldDB" id="A9RS05"/>
<feature type="domain" description="FAD-binding" evidence="1">
    <location>
        <begin position="8"/>
        <end position="383"/>
    </location>
</feature>
<dbReference type="GO" id="GO:0071949">
    <property type="term" value="F:FAD binding"/>
    <property type="evidence" value="ECO:0007669"/>
    <property type="project" value="InterPro"/>
</dbReference>
<dbReference type="Pfam" id="PF01494">
    <property type="entry name" value="FAD_binding_3"/>
    <property type="match status" value="1"/>
</dbReference>
<dbReference type="InterPro" id="IPR036188">
    <property type="entry name" value="FAD/NAD-bd_sf"/>
</dbReference>
<dbReference type="STRING" id="3218.A9RS05"/>